<dbReference type="Gramene" id="TVU48262">
    <property type="protein sequence ID" value="TVU48262"/>
    <property type="gene ID" value="EJB05_07891"/>
</dbReference>
<reference evidence="1 2" key="1">
    <citation type="journal article" date="2019" name="Sci. Rep.">
        <title>A high-quality genome of Eragrostis curvula grass provides insights into Poaceae evolution and supports new strategies to enhance forage quality.</title>
        <authorList>
            <person name="Carballo J."/>
            <person name="Santos B.A.C.M."/>
            <person name="Zappacosta D."/>
            <person name="Garbus I."/>
            <person name="Selva J.P."/>
            <person name="Gallo C.A."/>
            <person name="Diaz A."/>
            <person name="Albertini E."/>
            <person name="Caccamo M."/>
            <person name="Echenique V."/>
        </authorList>
    </citation>
    <scope>NUCLEOTIDE SEQUENCE [LARGE SCALE GENOMIC DNA]</scope>
    <source>
        <strain evidence="2">cv. Victoria</strain>
        <tissue evidence="1">Leaf</tissue>
    </source>
</reference>
<evidence type="ECO:0000313" key="2">
    <source>
        <dbReference type="Proteomes" id="UP000324897"/>
    </source>
</evidence>
<dbReference type="AlphaFoldDB" id="A0A5J9WHS7"/>
<dbReference type="EMBL" id="RWGY01000004">
    <property type="protein sequence ID" value="TVU48262.1"/>
    <property type="molecule type" value="Genomic_DNA"/>
</dbReference>
<evidence type="ECO:0000313" key="1">
    <source>
        <dbReference type="EMBL" id="TVU48262.1"/>
    </source>
</evidence>
<feature type="non-terminal residue" evidence="1">
    <location>
        <position position="1"/>
    </location>
</feature>
<gene>
    <name evidence="1" type="ORF">EJB05_07891</name>
</gene>
<dbReference type="Proteomes" id="UP000324897">
    <property type="component" value="Chromosome 5"/>
</dbReference>
<keyword evidence="2" id="KW-1185">Reference proteome</keyword>
<comment type="caution">
    <text evidence="1">The sequence shown here is derived from an EMBL/GenBank/DDBJ whole genome shotgun (WGS) entry which is preliminary data.</text>
</comment>
<sequence>MALAHLQMCRIPWMFVPLDNQVRTIIRIAPGHHLLASSEAVAVIGRDLSDAQLRAHPDELLPNPLCSLLLKTISAQDAPAGLQISDEDEELAYHGGARRVAADGLLQSAAVEEDLLVVVVGEHGVELPVGAEHREPGLRRRAVELQSPRRRLFSR</sequence>
<name>A0A5J9WHS7_9POAL</name>
<accession>A0A5J9WHS7</accession>
<proteinExistence type="predicted"/>
<protein>
    <submittedName>
        <fullName evidence="1">Uncharacterized protein</fullName>
    </submittedName>
</protein>
<organism evidence="1 2">
    <name type="scientific">Eragrostis curvula</name>
    <name type="common">weeping love grass</name>
    <dbReference type="NCBI Taxonomy" id="38414"/>
    <lineage>
        <taxon>Eukaryota</taxon>
        <taxon>Viridiplantae</taxon>
        <taxon>Streptophyta</taxon>
        <taxon>Embryophyta</taxon>
        <taxon>Tracheophyta</taxon>
        <taxon>Spermatophyta</taxon>
        <taxon>Magnoliopsida</taxon>
        <taxon>Liliopsida</taxon>
        <taxon>Poales</taxon>
        <taxon>Poaceae</taxon>
        <taxon>PACMAD clade</taxon>
        <taxon>Chloridoideae</taxon>
        <taxon>Eragrostideae</taxon>
        <taxon>Eragrostidinae</taxon>
        <taxon>Eragrostis</taxon>
    </lineage>
</organism>